<dbReference type="EMBL" id="FRAD01000010">
    <property type="protein sequence ID" value="SHJ94341.1"/>
    <property type="molecule type" value="Genomic_DNA"/>
</dbReference>
<dbReference type="AlphaFoldDB" id="A0A1M6NF23"/>
<feature type="transmembrane region" description="Helical" evidence="1">
    <location>
        <begin position="37"/>
        <end position="54"/>
    </location>
</feature>
<proteinExistence type="predicted"/>
<protein>
    <submittedName>
        <fullName evidence="2">Uncharacterized protein</fullName>
    </submittedName>
</protein>
<keyword evidence="1" id="KW-0472">Membrane</keyword>
<keyword evidence="1" id="KW-0812">Transmembrane</keyword>
<keyword evidence="1" id="KW-1133">Transmembrane helix</keyword>
<organism evidence="2 3">
    <name type="scientific">Hathewaya proteolytica DSM 3090</name>
    <dbReference type="NCBI Taxonomy" id="1121331"/>
    <lineage>
        <taxon>Bacteria</taxon>
        <taxon>Bacillati</taxon>
        <taxon>Bacillota</taxon>
        <taxon>Clostridia</taxon>
        <taxon>Eubacteriales</taxon>
        <taxon>Clostridiaceae</taxon>
        <taxon>Hathewaya</taxon>
    </lineage>
</organism>
<sequence length="149" mass="17917">MSYNCSNKNTYSNEQSKFELVRQQIIIQQCETTKKKYYSWMNQLSMFNLIIASIPFRELLSGFKDIQHILMGPLLGILTILYMLDKNYKYLISIIILHIYPDFVCWPYFKIVSPLAILMSFVFMYWEYKIHLLNDRINEIAYINKKNEN</sequence>
<keyword evidence="3" id="KW-1185">Reference proteome</keyword>
<evidence type="ECO:0000256" key="1">
    <source>
        <dbReference type="SAM" id="Phobius"/>
    </source>
</evidence>
<gene>
    <name evidence="2" type="ORF">SAMN02745248_01373</name>
</gene>
<accession>A0A1M6NF23</accession>
<dbReference type="Proteomes" id="UP000183952">
    <property type="component" value="Unassembled WGS sequence"/>
</dbReference>
<name>A0A1M6NF23_9CLOT</name>
<evidence type="ECO:0000313" key="2">
    <source>
        <dbReference type="EMBL" id="SHJ94341.1"/>
    </source>
</evidence>
<feature type="transmembrane region" description="Helical" evidence="1">
    <location>
        <begin position="105"/>
        <end position="126"/>
    </location>
</feature>
<feature type="transmembrane region" description="Helical" evidence="1">
    <location>
        <begin position="66"/>
        <end position="84"/>
    </location>
</feature>
<evidence type="ECO:0000313" key="3">
    <source>
        <dbReference type="Proteomes" id="UP000183952"/>
    </source>
</evidence>
<dbReference type="RefSeq" id="WP_072903386.1">
    <property type="nucleotide sequence ID" value="NZ_FRAD01000010.1"/>
</dbReference>
<reference evidence="2 3" key="1">
    <citation type="submission" date="2016-11" db="EMBL/GenBank/DDBJ databases">
        <authorList>
            <person name="Jaros S."/>
            <person name="Januszkiewicz K."/>
            <person name="Wedrychowicz H."/>
        </authorList>
    </citation>
    <scope>NUCLEOTIDE SEQUENCE [LARGE SCALE GENOMIC DNA]</scope>
    <source>
        <strain evidence="2 3">DSM 3090</strain>
    </source>
</reference>
<dbReference type="STRING" id="1121331.SAMN02745248_01373"/>